<keyword evidence="2 7" id="KW-0813">Transport</keyword>
<dbReference type="STRING" id="201973.SAMN04488025_12154"/>
<comment type="similarity">
    <text evidence="7">Belongs to the binding-protein-dependent transport system permease family.</text>
</comment>
<evidence type="ECO:0000256" key="6">
    <source>
        <dbReference type="ARBA" id="ARBA00023136"/>
    </source>
</evidence>
<dbReference type="EMBL" id="FOOK01000021">
    <property type="protein sequence ID" value="SFG22582.1"/>
    <property type="molecule type" value="Genomic_DNA"/>
</dbReference>
<dbReference type="Proteomes" id="UP000198661">
    <property type="component" value="Unassembled WGS sequence"/>
</dbReference>
<dbReference type="InterPro" id="IPR050366">
    <property type="entry name" value="BP-dependent_transpt_permease"/>
</dbReference>
<dbReference type="RefSeq" id="WP_092039255.1">
    <property type="nucleotide sequence ID" value="NZ_FOOK01000021.1"/>
</dbReference>
<reference evidence="9 10" key="1">
    <citation type="submission" date="2016-10" db="EMBL/GenBank/DDBJ databases">
        <authorList>
            <person name="de Groot N.N."/>
        </authorList>
    </citation>
    <scope>NUCLEOTIDE SEQUENCE [LARGE SCALE GENOMIC DNA]</scope>
    <source>
        <strain evidence="9 10">DSM 44945</strain>
    </source>
</reference>
<evidence type="ECO:0000259" key="8">
    <source>
        <dbReference type="PROSITE" id="PS50928"/>
    </source>
</evidence>
<dbReference type="GO" id="GO:0055085">
    <property type="term" value="P:transmembrane transport"/>
    <property type="evidence" value="ECO:0007669"/>
    <property type="project" value="InterPro"/>
</dbReference>
<keyword evidence="6 7" id="KW-0472">Membrane</keyword>
<proteinExistence type="inferred from homology"/>
<feature type="transmembrane region" description="Helical" evidence="7">
    <location>
        <begin position="85"/>
        <end position="111"/>
    </location>
</feature>
<dbReference type="InterPro" id="IPR035906">
    <property type="entry name" value="MetI-like_sf"/>
</dbReference>
<dbReference type="OrthoDB" id="9797472at2"/>
<feature type="transmembrane region" description="Helical" evidence="7">
    <location>
        <begin position="26"/>
        <end position="45"/>
    </location>
</feature>
<feature type="transmembrane region" description="Helical" evidence="7">
    <location>
        <begin position="252"/>
        <end position="271"/>
    </location>
</feature>
<dbReference type="SUPFAM" id="SSF161098">
    <property type="entry name" value="MetI-like"/>
    <property type="match status" value="1"/>
</dbReference>
<evidence type="ECO:0000256" key="1">
    <source>
        <dbReference type="ARBA" id="ARBA00004651"/>
    </source>
</evidence>
<keyword evidence="3" id="KW-1003">Cell membrane</keyword>
<feature type="transmembrane region" description="Helical" evidence="7">
    <location>
        <begin position="150"/>
        <end position="167"/>
    </location>
</feature>
<evidence type="ECO:0000256" key="3">
    <source>
        <dbReference type="ARBA" id="ARBA00022475"/>
    </source>
</evidence>
<sequence length="289" mass="31991">MKRPAAGKKGGRLLLLRSGNRRQQTLLLSILVGLLLLSVWLWGILLDDEKTATRLQEHNRPPSLEHPFGTDWLGRDMFVRTIKGLSLSIMVGLSSAAAGTLVSLLLGLAAATMGKAADRIITWLIDLFLSVPHLVSLILIAFVLGGGKKGVIIGIALTHWPVLCRVLRAEILQLRSAEFVQLSRRLGKSRWWIAMRHVLPHLLPQLIVGFLLMFPHAILHEASITFLGLGLSPDEPAIGVILSESMRYLSTGHLWLAFFPGLSLLLVVRAFDLLGENVRLLIDPHHYHE</sequence>
<keyword evidence="4 7" id="KW-0812">Transmembrane</keyword>
<evidence type="ECO:0000313" key="9">
    <source>
        <dbReference type="EMBL" id="SFG22582.1"/>
    </source>
</evidence>
<accession>A0A1I2Q2J0</accession>
<feature type="transmembrane region" description="Helical" evidence="7">
    <location>
        <begin position="123"/>
        <end position="144"/>
    </location>
</feature>
<dbReference type="GO" id="GO:0005886">
    <property type="term" value="C:plasma membrane"/>
    <property type="evidence" value="ECO:0007669"/>
    <property type="project" value="UniProtKB-SubCell"/>
</dbReference>
<dbReference type="Gene3D" id="1.10.3720.10">
    <property type="entry name" value="MetI-like"/>
    <property type="match status" value="1"/>
</dbReference>
<protein>
    <submittedName>
        <fullName evidence="9">Peptide/nickel transport system permease protein</fullName>
    </submittedName>
</protein>
<evidence type="ECO:0000313" key="10">
    <source>
        <dbReference type="Proteomes" id="UP000198661"/>
    </source>
</evidence>
<organism evidence="9 10">
    <name type="scientific">Planifilum fulgidum</name>
    <dbReference type="NCBI Taxonomy" id="201973"/>
    <lineage>
        <taxon>Bacteria</taxon>
        <taxon>Bacillati</taxon>
        <taxon>Bacillota</taxon>
        <taxon>Bacilli</taxon>
        <taxon>Bacillales</taxon>
        <taxon>Thermoactinomycetaceae</taxon>
        <taxon>Planifilum</taxon>
    </lineage>
</organism>
<dbReference type="CDD" id="cd06261">
    <property type="entry name" value="TM_PBP2"/>
    <property type="match status" value="1"/>
</dbReference>
<dbReference type="InterPro" id="IPR000515">
    <property type="entry name" value="MetI-like"/>
</dbReference>
<gene>
    <name evidence="9" type="ORF">SAMN04488025_12154</name>
</gene>
<evidence type="ECO:0000256" key="7">
    <source>
        <dbReference type="RuleBase" id="RU363032"/>
    </source>
</evidence>
<dbReference type="PANTHER" id="PTHR43386:SF23">
    <property type="entry name" value="ABC TRANSPORTER"/>
    <property type="match status" value="1"/>
</dbReference>
<evidence type="ECO:0000256" key="5">
    <source>
        <dbReference type="ARBA" id="ARBA00022989"/>
    </source>
</evidence>
<comment type="subcellular location">
    <subcellularLocation>
        <location evidence="1 7">Cell membrane</location>
        <topology evidence="1 7">Multi-pass membrane protein</topology>
    </subcellularLocation>
</comment>
<name>A0A1I2Q2J0_9BACL</name>
<evidence type="ECO:0000256" key="4">
    <source>
        <dbReference type="ARBA" id="ARBA00022692"/>
    </source>
</evidence>
<dbReference type="AlphaFoldDB" id="A0A1I2Q2J0"/>
<dbReference type="PANTHER" id="PTHR43386">
    <property type="entry name" value="OLIGOPEPTIDE TRANSPORT SYSTEM PERMEASE PROTEIN APPC"/>
    <property type="match status" value="1"/>
</dbReference>
<feature type="transmembrane region" description="Helical" evidence="7">
    <location>
        <begin position="198"/>
        <end position="219"/>
    </location>
</feature>
<evidence type="ECO:0000256" key="2">
    <source>
        <dbReference type="ARBA" id="ARBA00022448"/>
    </source>
</evidence>
<dbReference type="PROSITE" id="PS50928">
    <property type="entry name" value="ABC_TM1"/>
    <property type="match status" value="1"/>
</dbReference>
<keyword evidence="10" id="KW-1185">Reference proteome</keyword>
<dbReference type="Pfam" id="PF00528">
    <property type="entry name" value="BPD_transp_1"/>
    <property type="match status" value="1"/>
</dbReference>
<keyword evidence="5 7" id="KW-1133">Transmembrane helix</keyword>
<feature type="domain" description="ABC transmembrane type-1" evidence="8">
    <location>
        <begin position="85"/>
        <end position="275"/>
    </location>
</feature>